<evidence type="ECO:0000313" key="2">
    <source>
        <dbReference type="EMBL" id="KOB75996.1"/>
    </source>
</evidence>
<accession>A0A0L7LLA4</accession>
<dbReference type="Proteomes" id="UP000037510">
    <property type="component" value="Unassembled WGS sequence"/>
</dbReference>
<reference evidence="2 3" key="1">
    <citation type="journal article" date="2015" name="Genome Biol. Evol.">
        <title>The genome of winter moth (Operophtera brumata) provides a genomic perspective on sexual dimorphism and phenology.</title>
        <authorList>
            <person name="Derks M.F."/>
            <person name="Smit S."/>
            <person name="Salis L."/>
            <person name="Schijlen E."/>
            <person name="Bossers A."/>
            <person name="Mateman C."/>
            <person name="Pijl A.S."/>
            <person name="de Ridder D."/>
            <person name="Groenen M.A."/>
            <person name="Visser M.E."/>
            <person name="Megens H.J."/>
        </authorList>
    </citation>
    <scope>NUCLEOTIDE SEQUENCE [LARGE SCALE GENOMIC DNA]</scope>
    <source>
        <strain evidence="2">WM2013NL</strain>
        <tissue evidence="2">Head and thorax</tissue>
    </source>
</reference>
<keyword evidence="2" id="KW-0808">Transferase</keyword>
<name>A0A0L7LLA4_OPEBR</name>
<feature type="region of interest" description="Disordered" evidence="1">
    <location>
        <begin position="39"/>
        <end position="58"/>
    </location>
</feature>
<dbReference type="GO" id="GO:0008168">
    <property type="term" value="F:methyltransferase activity"/>
    <property type="evidence" value="ECO:0007669"/>
    <property type="project" value="UniProtKB-KW"/>
</dbReference>
<comment type="caution">
    <text evidence="2">The sequence shown here is derived from an EMBL/GenBank/DDBJ whole genome shotgun (WGS) entry which is preliminary data.</text>
</comment>
<evidence type="ECO:0000313" key="3">
    <source>
        <dbReference type="Proteomes" id="UP000037510"/>
    </source>
</evidence>
<keyword evidence="2" id="KW-0489">Methyltransferase</keyword>
<dbReference type="EMBL" id="JTDY01000755">
    <property type="protein sequence ID" value="KOB75996.1"/>
    <property type="molecule type" value="Genomic_DNA"/>
</dbReference>
<sequence>MLAERYDSAPPGLHTSFAAIGQIDIGEQLRAALTEGYSAAGADDEAPGASTEYEAEEPSTVQALEADTEAEAESEALERLARAGHWARCLAHAGRRAPHYALRYAAHLFKAHTRMENIDIDSEEPPEALSQALEALRQYLATDTSGISSNDMPLAKAVCSEILVRVSMVPRALTALKDAAAALTLLMALHVPQIAAKAARALPRYSNIIVGDVECTDWSQQPLLLDSGCIRGSLLDEM</sequence>
<keyword evidence="3" id="KW-1185">Reference proteome</keyword>
<proteinExistence type="predicted"/>
<dbReference type="GO" id="GO:0032259">
    <property type="term" value="P:methylation"/>
    <property type="evidence" value="ECO:0007669"/>
    <property type="project" value="UniProtKB-KW"/>
</dbReference>
<organism evidence="2 3">
    <name type="scientific">Operophtera brumata</name>
    <name type="common">Winter moth</name>
    <name type="synonym">Phalaena brumata</name>
    <dbReference type="NCBI Taxonomy" id="104452"/>
    <lineage>
        <taxon>Eukaryota</taxon>
        <taxon>Metazoa</taxon>
        <taxon>Ecdysozoa</taxon>
        <taxon>Arthropoda</taxon>
        <taxon>Hexapoda</taxon>
        <taxon>Insecta</taxon>
        <taxon>Pterygota</taxon>
        <taxon>Neoptera</taxon>
        <taxon>Endopterygota</taxon>
        <taxon>Lepidoptera</taxon>
        <taxon>Glossata</taxon>
        <taxon>Ditrysia</taxon>
        <taxon>Geometroidea</taxon>
        <taxon>Geometridae</taxon>
        <taxon>Larentiinae</taxon>
        <taxon>Operophtera</taxon>
    </lineage>
</organism>
<evidence type="ECO:0000256" key="1">
    <source>
        <dbReference type="SAM" id="MobiDB-lite"/>
    </source>
</evidence>
<dbReference type="AlphaFoldDB" id="A0A0L7LLA4"/>
<protein>
    <submittedName>
        <fullName evidence="2">Ribosomal RNA large subunit methyltransferase H</fullName>
    </submittedName>
</protein>
<gene>
    <name evidence="2" type="ORF">OBRU01_01473</name>
</gene>